<keyword evidence="2" id="KW-1185">Reference proteome</keyword>
<dbReference type="Proteomes" id="UP001469553">
    <property type="component" value="Unassembled WGS sequence"/>
</dbReference>
<name>A0ABV0XFJ5_9TELE</name>
<accession>A0ABV0XFJ5</accession>
<sequence>MTNDCFFGKSFKLTQERKLRHRQTSRRNFDFMKDIYWLFCAFPICSMRANLKQLQIIIHNAVKYYWSGHNLTTENDIRPTFNYLTLRKRPGKHIRKIFFSLSMHSEIFSIICKSITTLLKGSSVS</sequence>
<proteinExistence type="predicted"/>
<protein>
    <submittedName>
        <fullName evidence="1">Uncharacterized protein</fullName>
    </submittedName>
</protein>
<evidence type="ECO:0000313" key="1">
    <source>
        <dbReference type="EMBL" id="MEQ2280219.1"/>
    </source>
</evidence>
<organism evidence="1 2">
    <name type="scientific">Ameca splendens</name>
    <dbReference type="NCBI Taxonomy" id="208324"/>
    <lineage>
        <taxon>Eukaryota</taxon>
        <taxon>Metazoa</taxon>
        <taxon>Chordata</taxon>
        <taxon>Craniata</taxon>
        <taxon>Vertebrata</taxon>
        <taxon>Euteleostomi</taxon>
        <taxon>Actinopterygii</taxon>
        <taxon>Neopterygii</taxon>
        <taxon>Teleostei</taxon>
        <taxon>Neoteleostei</taxon>
        <taxon>Acanthomorphata</taxon>
        <taxon>Ovalentaria</taxon>
        <taxon>Atherinomorphae</taxon>
        <taxon>Cyprinodontiformes</taxon>
        <taxon>Goodeidae</taxon>
        <taxon>Ameca</taxon>
    </lineage>
</organism>
<evidence type="ECO:0000313" key="2">
    <source>
        <dbReference type="Proteomes" id="UP001469553"/>
    </source>
</evidence>
<gene>
    <name evidence="1" type="ORF">AMECASPLE_017464</name>
</gene>
<dbReference type="EMBL" id="JAHRIP010001311">
    <property type="protein sequence ID" value="MEQ2280219.1"/>
    <property type="molecule type" value="Genomic_DNA"/>
</dbReference>
<comment type="caution">
    <text evidence="1">The sequence shown here is derived from an EMBL/GenBank/DDBJ whole genome shotgun (WGS) entry which is preliminary data.</text>
</comment>
<reference evidence="1 2" key="1">
    <citation type="submission" date="2021-06" db="EMBL/GenBank/DDBJ databases">
        <authorList>
            <person name="Palmer J.M."/>
        </authorList>
    </citation>
    <scope>NUCLEOTIDE SEQUENCE [LARGE SCALE GENOMIC DNA]</scope>
    <source>
        <strain evidence="1 2">AS_MEX2019</strain>
        <tissue evidence="1">Muscle</tissue>
    </source>
</reference>